<dbReference type="EMBL" id="JAWWNJ010000009">
    <property type="protein sequence ID" value="KAK7048467.1"/>
    <property type="molecule type" value="Genomic_DNA"/>
</dbReference>
<dbReference type="InterPro" id="IPR018375">
    <property type="entry name" value="Coprogen_oxidase_CS"/>
</dbReference>
<dbReference type="GO" id="GO:0004109">
    <property type="term" value="F:coproporphyrinogen oxidase activity"/>
    <property type="evidence" value="ECO:0007669"/>
    <property type="project" value="UniProtKB-EC"/>
</dbReference>
<dbReference type="PANTHER" id="PTHR10755">
    <property type="entry name" value="COPROPORPHYRINOGEN III OXIDASE, MITOCHONDRIAL"/>
    <property type="match status" value="1"/>
</dbReference>
<dbReference type="SUPFAM" id="SSF102886">
    <property type="entry name" value="Coproporphyrinogen III oxidase"/>
    <property type="match status" value="1"/>
</dbReference>
<comment type="similarity">
    <text evidence="2">Belongs to the aerobic coproporphyrinogen-III oxidase family.</text>
</comment>
<sequence length="352" mass="39491">MAETSTKPMRQQVEEYILKLQDEIVLGFEALDPNSPPFLRDSWLRPQGGSGQSCVFALPASSDDPSVQPTSILEKAGVNISLVHGTLPPAAIKQMRADHTSMPLPEDPPGGLPFFAAGLSLVVHPRNPNAPTIHANYRYFEITEPADSVEKGGEPKLLAWWFGGGSDLTPSYLFEEDAVHFHTVLKNACDSHGSVLFPALKKWCDEYFYIPHRAECRGIGGIFFDDLNEGKHLRLADTETRPRTPAENFQLMQTLGNAFLPSYLPILTRRHAMPYTPLQRRWQLVRRGRYVEFNLVVDRGTKFGLMTPGARIESILMSLPETARWEYMTELGAEGTDEGKLMEVLKKPKEWV</sequence>
<name>A0AAW0DAB6_9AGAR</name>
<protein>
    <recommendedName>
        <fullName evidence="4">coproporphyrinogen oxidase</fullName>
        <ecNumber evidence="4">1.3.3.3</ecNumber>
    </recommendedName>
</protein>
<evidence type="ECO:0000256" key="5">
    <source>
        <dbReference type="ARBA" id="ARBA00023002"/>
    </source>
</evidence>
<evidence type="ECO:0000256" key="1">
    <source>
        <dbReference type="ARBA" id="ARBA00005168"/>
    </source>
</evidence>
<comment type="subunit">
    <text evidence="3">Homodimer.</text>
</comment>
<evidence type="ECO:0000313" key="7">
    <source>
        <dbReference type="EMBL" id="KAK7048467.1"/>
    </source>
</evidence>
<keyword evidence="5" id="KW-0560">Oxidoreductase</keyword>
<comment type="caution">
    <text evidence="7">The sequence shown here is derived from an EMBL/GenBank/DDBJ whole genome shotgun (WGS) entry which is preliminary data.</text>
</comment>
<organism evidence="7 8">
    <name type="scientific">Favolaschia claudopus</name>
    <dbReference type="NCBI Taxonomy" id="2862362"/>
    <lineage>
        <taxon>Eukaryota</taxon>
        <taxon>Fungi</taxon>
        <taxon>Dikarya</taxon>
        <taxon>Basidiomycota</taxon>
        <taxon>Agaricomycotina</taxon>
        <taxon>Agaricomycetes</taxon>
        <taxon>Agaricomycetidae</taxon>
        <taxon>Agaricales</taxon>
        <taxon>Marasmiineae</taxon>
        <taxon>Mycenaceae</taxon>
        <taxon>Favolaschia</taxon>
    </lineage>
</organism>
<evidence type="ECO:0000256" key="6">
    <source>
        <dbReference type="ARBA" id="ARBA00023244"/>
    </source>
</evidence>
<comment type="pathway">
    <text evidence="1">Porphyrin-containing compound metabolism; protoporphyrin-IX biosynthesis; protoporphyrinogen-IX from coproporphyrinogen-III (O2 route): step 1/1.</text>
</comment>
<evidence type="ECO:0000256" key="2">
    <source>
        <dbReference type="ARBA" id="ARBA00010644"/>
    </source>
</evidence>
<dbReference type="PIRSF" id="PIRSF000166">
    <property type="entry name" value="Coproporphyri_ox"/>
    <property type="match status" value="1"/>
</dbReference>
<evidence type="ECO:0000256" key="3">
    <source>
        <dbReference type="ARBA" id="ARBA00011738"/>
    </source>
</evidence>
<dbReference type="InterPro" id="IPR036406">
    <property type="entry name" value="Coprogen_oxidase_aer_sf"/>
</dbReference>
<dbReference type="Pfam" id="PF01218">
    <property type="entry name" value="Coprogen_oxidas"/>
    <property type="match status" value="1"/>
</dbReference>
<dbReference type="GO" id="GO:0005737">
    <property type="term" value="C:cytoplasm"/>
    <property type="evidence" value="ECO:0007669"/>
    <property type="project" value="TreeGrafter"/>
</dbReference>
<dbReference type="AlphaFoldDB" id="A0AAW0DAB6"/>
<dbReference type="EC" id="1.3.3.3" evidence="4"/>
<proteinExistence type="inferred from homology"/>
<dbReference type="NCBIfam" id="NF003727">
    <property type="entry name" value="PRK05330.1"/>
    <property type="match status" value="1"/>
</dbReference>
<accession>A0AAW0DAB6</accession>
<gene>
    <name evidence="7" type="ORF">R3P38DRAFT_2869583</name>
</gene>
<evidence type="ECO:0000256" key="4">
    <source>
        <dbReference type="ARBA" id="ARBA00012869"/>
    </source>
</evidence>
<dbReference type="PROSITE" id="PS01021">
    <property type="entry name" value="COPROGEN_OXIDASE"/>
    <property type="match status" value="1"/>
</dbReference>
<dbReference type="Gene3D" id="3.40.1500.10">
    <property type="entry name" value="Coproporphyrinogen III oxidase, aerobic"/>
    <property type="match status" value="1"/>
</dbReference>
<keyword evidence="6" id="KW-0627">Porphyrin biosynthesis</keyword>
<dbReference type="Proteomes" id="UP001362999">
    <property type="component" value="Unassembled WGS sequence"/>
</dbReference>
<evidence type="ECO:0000313" key="8">
    <source>
        <dbReference type="Proteomes" id="UP001362999"/>
    </source>
</evidence>
<dbReference type="PRINTS" id="PR00073">
    <property type="entry name" value="COPRGNOXDASE"/>
</dbReference>
<keyword evidence="8" id="KW-1185">Reference proteome</keyword>
<dbReference type="InterPro" id="IPR001260">
    <property type="entry name" value="Coprogen_oxidase_aer"/>
</dbReference>
<dbReference type="PANTHER" id="PTHR10755:SF0">
    <property type="entry name" value="OXYGEN-DEPENDENT COPROPORPHYRINOGEN-III OXIDASE, MITOCHONDRIAL"/>
    <property type="match status" value="1"/>
</dbReference>
<reference evidence="7 8" key="1">
    <citation type="journal article" date="2024" name="J Genomics">
        <title>Draft genome sequencing and assembly of Favolaschia claudopus CIRM-BRFM 2984 isolated from oak limbs.</title>
        <authorList>
            <person name="Navarro D."/>
            <person name="Drula E."/>
            <person name="Chaduli D."/>
            <person name="Cazenave R."/>
            <person name="Ahrendt S."/>
            <person name="Wang J."/>
            <person name="Lipzen A."/>
            <person name="Daum C."/>
            <person name="Barry K."/>
            <person name="Grigoriev I.V."/>
            <person name="Favel A."/>
            <person name="Rosso M.N."/>
            <person name="Martin F."/>
        </authorList>
    </citation>
    <scope>NUCLEOTIDE SEQUENCE [LARGE SCALE GENOMIC DNA]</scope>
    <source>
        <strain evidence="7 8">CIRM-BRFM 2984</strain>
    </source>
</reference>
<dbReference type="GO" id="GO:0006782">
    <property type="term" value="P:protoporphyrinogen IX biosynthetic process"/>
    <property type="evidence" value="ECO:0007669"/>
    <property type="project" value="TreeGrafter"/>
</dbReference>